<organism evidence="1 2">
    <name type="scientific">Shewanella jiangmenensis</name>
    <dbReference type="NCBI Taxonomy" id="2837387"/>
    <lineage>
        <taxon>Bacteria</taxon>
        <taxon>Pseudomonadati</taxon>
        <taxon>Pseudomonadota</taxon>
        <taxon>Gammaproteobacteria</taxon>
        <taxon>Alteromonadales</taxon>
        <taxon>Shewanellaceae</taxon>
        <taxon>Shewanella</taxon>
    </lineage>
</organism>
<name>A0ABS5V3W0_9GAMM</name>
<accession>A0ABS5V3W0</accession>
<dbReference type="Proteomes" id="UP001195903">
    <property type="component" value="Unassembled WGS sequence"/>
</dbReference>
<proteinExistence type="predicted"/>
<protein>
    <submittedName>
        <fullName evidence="1">DUF2999 domain-containing protein</fullName>
    </submittedName>
</protein>
<reference evidence="1 2" key="1">
    <citation type="submission" date="2021-05" db="EMBL/GenBank/DDBJ databases">
        <title>Shewanella sp. JM162201.</title>
        <authorList>
            <person name="Xu S."/>
            <person name="Li A."/>
        </authorList>
    </citation>
    <scope>NUCLEOTIDE SEQUENCE [LARGE SCALE GENOMIC DNA]</scope>
    <source>
        <strain evidence="1 2">JM162201</strain>
    </source>
</reference>
<evidence type="ECO:0000313" key="1">
    <source>
        <dbReference type="EMBL" id="MBT1444379.1"/>
    </source>
</evidence>
<dbReference type="InterPro" id="IPR021376">
    <property type="entry name" value="DUF2999"/>
</dbReference>
<keyword evidence="2" id="KW-1185">Reference proteome</keyword>
<sequence>MNPIIALLKEHNVSDEQVKNLFHTLTENPLMAMGVLGQLGIAPEKLQGMMMMVMQNPGLIKAAVEELGLDFAKVEAAKAKLAPQSGDAN</sequence>
<evidence type="ECO:0000313" key="2">
    <source>
        <dbReference type="Proteomes" id="UP001195903"/>
    </source>
</evidence>
<dbReference type="EMBL" id="JAHEPS010000002">
    <property type="protein sequence ID" value="MBT1444379.1"/>
    <property type="molecule type" value="Genomic_DNA"/>
</dbReference>
<dbReference type="Pfam" id="PF11212">
    <property type="entry name" value="DUF2999"/>
    <property type="match status" value="1"/>
</dbReference>
<dbReference type="RefSeq" id="WP_214506570.1">
    <property type="nucleotide sequence ID" value="NZ_JAHEPS010000002.1"/>
</dbReference>
<comment type="caution">
    <text evidence="1">The sequence shown here is derived from an EMBL/GenBank/DDBJ whole genome shotgun (WGS) entry which is preliminary data.</text>
</comment>
<gene>
    <name evidence="1" type="ORF">KJI95_07545</name>
</gene>